<keyword evidence="3" id="KW-1185">Reference proteome</keyword>
<reference evidence="2 3" key="1">
    <citation type="submission" date="2020-08" db="EMBL/GenBank/DDBJ databases">
        <title>Genomic Encyclopedia of Type Strains, Phase III (KMG-III): the genomes of soil and plant-associated and newly described type strains.</title>
        <authorList>
            <person name="Whitman W."/>
        </authorList>
    </citation>
    <scope>NUCLEOTIDE SEQUENCE [LARGE SCALE GENOMIC DNA]</scope>
    <source>
        <strain evidence="2 3">CECT 3287</strain>
    </source>
</reference>
<dbReference type="Pfam" id="PF01494">
    <property type="entry name" value="FAD_binding_3"/>
    <property type="match status" value="1"/>
</dbReference>
<dbReference type="InterPro" id="IPR051704">
    <property type="entry name" value="FAD_aromatic-hydroxylase"/>
</dbReference>
<comment type="caution">
    <text evidence="2">The sequence shown here is derived from an EMBL/GenBank/DDBJ whole genome shotgun (WGS) entry which is preliminary data.</text>
</comment>
<gene>
    <name evidence="2" type="ORF">FHR83_006318</name>
</gene>
<dbReference type="PRINTS" id="PR00420">
    <property type="entry name" value="RNGMNOXGNASE"/>
</dbReference>
<dbReference type="SUPFAM" id="SSF51905">
    <property type="entry name" value="FAD/NAD(P)-binding domain"/>
    <property type="match status" value="1"/>
</dbReference>
<name>A0A7W5FHI0_9ACTN</name>
<dbReference type="PANTHER" id="PTHR46865:SF2">
    <property type="entry name" value="MONOOXYGENASE"/>
    <property type="match status" value="1"/>
</dbReference>
<dbReference type="InterPro" id="IPR002938">
    <property type="entry name" value="FAD-bd"/>
</dbReference>
<dbReference type="Proteomes" id="UP000590749">
    <property type="component" value="Unassembled WGS sequence"/>
</dbReference>
<organism evidence="2 3">
    <name type="scientific">Actinoplanes campanulatus</name>
    <dbReference type="NCBI Taxonomy" id="113559"/>
    <lineage>
        <taxon>Bacteria</taxon>
        <taxon>Bacillati</taxon>
        <taxon>Actinomycetota</taxon>
        <taxon>Actinomycetes</taxon>
        <taxon>Micromonosporales</taxon>
        <taxon>Micromonosporaceae</taxon>
        <taxon>Actinoplanes</taxon>
    </lineage>
</organism>
<dbReference type="InterPro" id="IPR036188">
    <property type="entry name" value="FAD/NAD-bd_sf"/>
</dbReference>
<dbReference type="RefSeq" id="WP_183224690.1">
    <property type="nucleotide sequence ID" value="NZ_BMPW01000017.1"/>
</dbReference>
<dbReference type="AlphaFoldDB" id="A0A7W5FHI0"/>
<dbReference type="Gene3D" id="3.50.50.60">
    <property type="entry name" value="FAD/NAD(P)-binding domain"/>
    <property type="match status" value="1"/>
</dbReference>
<dbReference type="EMBL" id="JACHXF010000015">
    <property type="protein sequence ID" value="MBB3098619.1"/>
    <property type="molecule type" value="Genomic_DNA"/>
</dbReference>
<sequence length="355" mass="37570">MKALISGAGVAGPTLAFWLVRHGWQVTLVERAAGLRSGGNPVDVRGPAVAVAERMGILPRLRAAATHASAMRVLDPRGRPIARIAMPSRGGEVEIPRSDLATILAGAVRDDAELILDDTITAMRQEPGGVEVTFEKAAPRRFDLVIGADGLHSTVRRLAFGPESRFVRPIGLGVATVPLGEPAENPDEVLLFNTPGRLVSIHPARGSAVAAFIFRSERISREGLAAAYARSGWRVPALLKLAVGSDELFLDPVSRVSLPRWSSGRVTLLGDAASSLSLLGDGSTLAMTAAHTLAQALAGSPGRLEEALRGYETEHRKLVMPKQRRVGLAAGMLVPATRLGLTTRNVAARWMGRAA</sequence>
<dbReference type="GO" id="GO:0071949">
    <property type="term" value="F:FAD binding"/>
    <property type="evidence" value="ECO:0007669"/>
    <property type="project" value="InterPro"/>
</dbReference>
<evidence type="ECO:0000259" key="1">
    <source>
        <dbReference type="Pfam" id="PF01494"/>
    </source>
</evidence>
<dbReference type="PANTHER" id="PTHR46865">
    <property type="entry name" value="OXIDOREDUCTASE-RELATED"/>
    <property type="match status" value="1"/>
</dbReference>
<protein>
    <submittedName>
        <fullName evidence="2">2-polyprenyl-6-methoxyphenol hydroxylase-like FAD-dependent oxidoreductase</fullName>
    </submittedName>
</protein>
<evidence type="ECO:0000313" key="2">
    <source>
        <dbReference type="EMBL" id="MBB3098619.1"/>
    </source>
</evidence>
<accession>A0A7W5FHI0</accession>
<feature type="domain" description="FAD-binding" evidence="1">
    <location>
        <begin position="2"/>
        <end position="316"/>
    </location>
</feature>
<evidence type="ECO:0000313" key="3">
    <source>
        <dbReference type="Proteomes" id="UP000590749"/>
    </source>
</evidence>
<dbReference type="Gene3D" id="3.30.9.10">
    <property type="entry name" value="D-Amino Acid Oxidase, subunit A, domain 2"/>
    <property type="match status" value="1"/>
</dbReference>
<proteinExistence type="predicted"/>